<evidence type="ECO:0000256" key="11">
    <source>
        <dbReference type="ARBA" id="ARBA00023098"/>
    </source>
</evidence>
<feature type="binding site" evidence="17">
    <location>
        <position position="21"/>
    </location>
    <ligand>
        <name>ATP</name>
        <dbReference type="ChEBI" id="CHEBI:30616"/>
    </ligand>
</feature>
<evidence type="ECO:0000256" key="19">
    <source>
        <dbReference type="SAM" id="Phobius"/>
    </source>
</evidence>
<keyword evidence="21" id="KW-1185">Reference proteome</keyword>
<evidence type="ECO:0000256" key="5">
    <source>
        <dbReference type="ARBA" id="ARBA00022679"/>
    </source>
</evidence>
<keyword evidence="5" id="KW-0808">Transferase</keyword>
<dbReference type="InterPro" id="IPR036945">
    <property type="entry name" value="DAGK_sf"/>
</dbReference>
<reference evidence="20 21" key="1">
    <citation type="submission" date="2017-10" db="EMBL/GenBank/DDBJ databases">
        <title>Bacillus sp. nov., a halophilic bacterium isolated from a Keqin Lake.</title>
        <authorList>
            <person name="Wang H."/>
        </authorList>
    </citation>
    <scope>NUCLEOTIDE SEQUENCE [LARGE SCALE GENOMIC DNA]</scope>
    <source>
        <strain evidence="20 21">KCTC 13187</strain>
    </source>
</reference>
<feature type="binding site" evidence="17">
    <location>
        <position position="81"/>
    </location>
    <ligand>
        <name>ATP</name>
        <dbReference type="ChEBI" id="CHEBI:30616"/>
    </ligand>
</feature>
<dbReference type="Gene3D" id="1.10.287.3610">
    <property type="match status" value="1"/>
</dbReference>
<evidence type="ECO:0000256" key="16">
    <source>
        <dbReference type="PIRSR" id="PIRSR600829-2"/>
    </source>
</evidence>
<dbReference type="GO" id="GO:0016301">
    <property type="term" value="F:kinase activity"/>
    <property type="evidence" value="ECO:0007669"/>
    <property type="project" value="UniProtKB-KW"/>
</dbReference>
<evidence type="ECO:0000256" key="18">
    <source>
        <dbReference type="PIRSR" id="PIRSR600829-4"/>
    </source>
</evidence>
<proteinExistence type="inferred from homology"/>
<feature type="binding site" evidence="16">
    <location>
        <position position="14"/>
    </location>
    <ligand>
        <name>substrate</name>
    </ligand>
</feature>
<keyword evidence="3" id="KW-1003">Cell membrane</keyword>
<feature type="transmembrane region" description="Helical" evidence="19">
    <location>
        <begin position="36"/>
        <end position="55"/>
    </location>
</feature>
<keyword evidence="6 19" id="KW-0812">Transmembrane</keyword>
<comment type="caution">
    <text evidence="20">The sequence shown here is derived from an EMBL/GenBank/DDBJ whole genome shotgun (WGS) entry which is preliminary data.</text>
</comment>
<feature type="transmembrane region" description="Helical" evidence="19">
    <location>
        <begin position="61"/>
        <end position="80"/>
    </location>
</feature>
<keyword evidence="9 17" id="KW-0067">ATP-binding</keyword>
<dbReference type="AlphaFoldDB" id="A0A3A9KAQ7"/>
<feature type="binding site" evidence="18">
    <location>
        <position position="81"/>
    </location>
    <ligand>
        <name>a divalent metal cation</name>
        <dbReference type="ChEBI" id="CHEBI:60240"/>
    </ligand>
</feature>
<evidence type="ECO:0000256" key="8">
    <source>
        <dbReference type="ARBA" id="ARBA00022777"/>
    </source>
</evidence>
<dbReference type="GO" id="GO:0008654">
    <property type="term" value="P:phospholipid biosynthetic process"/>
    <property type="evidence" value="ECO:0007669"/>
    <property type="project" value="UniProtKB-KW"/>
</dbReference>
<evidence type="ECO:0000256" key="12">
    <source>
        <dbReference type="ARBA" id="ARBA00023136"/>
    </source>
</evidence>
<dbReference type="PANTHER" id="PTHR34299">
    <property type="entry name" value="DIACYLGLYCEROL KINASE"/>
    <property type="match status" value="1"/>
</dbReference>
<feature type="binding site" evidence="18">
    <location>
        <position position="33"/>
    </location>
    <ligand>
        <name>a divalent metal cation</name>
        <dbReference type="ChEBI" id="CHEBI:60240"/>
    </ligand>
</feature>
<evidence type="ECO:0000256" key="7">
    <source>
        <dbReference type="ARBA" id="ARBA00022741"/>
    </source>
</evidence>
<keyword evidence="7 17" id="KW-0547">Nucleotide-binding</keyword>
<dbReference type="InterPro" id="IPR000829">
    <property type="entry name" value="DAGK"/>
</dbReference>
<evidence type="ECO:0000256" key="9">
    <source>
        <dbReference type="ARBA" id="ARBA00022840"/>
    </source>
</evidence>
<feature type="binding site" evidence="17">
    <location>
        <position position="14"/>
    </location>
    <ligand>
        <name>ATP</name>
        <dbReference type="ChEBI" id="CHEBI:30616"/>
    </ligand>
</feature>
<gene>
    <name evidence="20" type="ORF">CR203_01090</name>
</gene>
<keyword evidence="14" id="KW-1208">Phospholipid metabolism</keyword>
<evidence type="ECO:0000256" key="3">
    <source>
        <dbReference type="ARBA" id="ARBA00022475"/>
    </source>
</evidence>
<dbReference type="GO" id="GO:0005886">
    <property type="term" value="C:plasma membrane"/>
    <property type="evidence" value="ECO:0007669"/>
    <property type="project" value="UniProtKB-SubCell"/>
</dbReference>
<dbReference type="Proteomes" id="UP000281498">
    <property type="component" value="Unassembled WGS sequence"/>
</dbReference>
<feature type="transmembrane region" description="Helical" evidence="19">
    <location>
        <begin position="101"/>
        <end position="122"/>
    </location>
</feature>
<keyword evidence="18" id="KW-0460">Magnesium</keyword>
<sequence length="130" mass="14805">MDSKNNQTFVSWNRLKKSFFYASQGVRHTWKYEQNFRIHSVISVVIMVVAQLLTIPFTEQIILVVVIGAVLGMELINTALEHMVDLVVQTYDERAKIIKDVAAGAVFMFALTAAVVGCMIFLPRIYNLFF</sequence>
<protein>
    <submittedName>
        <fullName evidence="20">Diacylglycerol kinase</fullName>
    </submittedName>
</protein>
<evidence type="ECO:0000313" key="21">
    <source>
        <dbReference type="Proteomes" id="UP000281498"/>
    </source>
</evidence>
<evidence type="ECO:0000256" key="15">
    <source>
        <dbReference type="PIRSR" id="PIRSR600829-1"/>
    </source>
</evidence>
<name>A0A3A9KAQ7_9BACI</name>
<keyword evidence="11" id="KW-0443">Lipid metabolism</keyword>
<evidence type="ECO:0000256" key="10">
    <source>
        <dbReference type="ARBA" id="ARBA00022989"/>
    </source>
</evidence>
<feature type="binding site" evidence="16">
    <location>
        <begin position="27"/>
        <end position="30"/>
    </location>
    <ligand>
        <name>substrate</name>
    </ligand>
</feature>
<dbReference type="Pfam" id="PF01219">
    <property type="entry name" value="DAGK_prokar"/>
    <property type="match status" value="1"/>
</dbReference>
<dbReference type="CDD" id="cd14265">
    <property type="entry name" value="UDPK_IM_like"/>
    <property type="match status" value="1"/>
</dbReference>
<feature type="binding site" evidence="17">
    <location>
        <begin position="99"/>
        <end position="100"/>
    </location>
    <ligand>
        <name>ATP</name>
        <dbReference type="ChEBI" id="CHEBI:30616"/>
    </ligand>
</feature>
<dbReference type="InterPro" id="IPR033717">
    <property type="entry name" value="UDPK"/>
</dbReference>
<evidence type="ECO:0000256" key="1">
    <source>
        <dbReference type="ARBA" id="ARBA00004651"/>
    </source>
</evidence>
<evidence type="ECO:0000256" key="13">
    <source>
        <dbReference type="ARBA" id="ARBA00023209"/>
    </source>
</evidence>
<dbReference type="PROSITE" id="PS01069">
    <property type="entry name" value="DAGK_PROKAR"/>
    <property type="match status" value="1"/>
</dbReference>
<evidence type="ECO:0000256" key="2">
    <source>
        <dbReference type="ARBA" id="ARBA00005967"/>
    </source>
</evidence>
<dbReference type="EMBL" id="PDOE01000001">
    <property type="protein sequence ID" value="RKL68678.1"/>
    <property type="molecule type" value="Genomic_DNA"/>
</dbReference>
<feature type="binding site" evidence="16">
    <location>
        <position position="74"/>
    </location>
    <ligand>
        <name>substrate</name>
    </ligand>
</feature>
<keyword evidence="18" id="KW-0479">Metal-binding</keyword>
<keyword evidence="8 20" id="KW-0418">Kinase</keyword>
<dbReference type="GO" id="GO:0005524">
    <property type="term" value="F:ATP binding"/>
    <property type="evidence" value="ECO:0007669"/>
    <property type="project" value="UniProtKB-KW"/>
</dbReference>
<comment type="similarity">
    <text evidence="2">Belongs to the bacterial diacylglycerol kinase family.</text>
</comment>
<dbReference type="RefSeq" id="WP_110936682.1">
    <property type="nucleotide sequence ID" value="NZ_KZ614146.1"/>
</dbReference>
<organism evidence="20 21">
    <name type="scientific">Salipaludibacillus neizhouensis</name>
    <dbReference type="NCBI Taxonomy" id="885475"/>
    <lineage>
        <taxon>Bacteria</taxon>
        <taxon>Bacillati</taxon>
        <taxon>Bacillota</taxon>
        <taxon>Bacilli</taxon>
        <taxon>Bacillales</taxon>
        <taxon>Bacillaceae</taxon>
    </lineage>
</organism>
<feature type="active site" description="Proton acceptor" evidence="15">
    <location>
        <position position="74"/>
    </location>
</feature>
<keyword evidence="4" id="KW-0444">Lipid biosynthesis</keyword>
<dbReference type="OrthoDB" id="9789934at2"/>
<keyword evidence="10 19" id="KW-1133">Transmembrane helix</keyword>
<evidence type="ECO:0000256" key="17">
    <source>
        <dbReference type="PIRSR" id="PIRSR600829-3"/>
    </source>
</evidence>
<comment type="cofactor">
    <cofactor evidence="18">
        <name>Mg(2+)</name>
        <dbReference type="ChEBI" id="CHEBI:18420"/>
    </cofactor>
    <text evidence="18">Mn(2+), Zn(2+), Cd(2+) and Co(2+) support activity to lesser extents.</text>
</comment>
<evidence type="ECO:0000256" key="14">
    <source>
        <dbReference type="ARBA" id="ARBA00023264"/>
    </source>
</evidence>
<evidence type="ECO:0000256" key="6">
    <source>
        <dbReference type="ARBA" id="ARBA00022692"/>
    </source>
</evidence>
<keyword evidence="12 19" id="KW-0472">Membrane</keyword>
<keyword evidence="13" id="KW-0594">Phospholipid biosynthesis</keyword>
<feature type="binding site" evidence="17">
    <location>
        <position position="33"/>
    </location>
    <ligand>
        <name>ATP</name>
        <dbReference type="ChEBI" id="CHEBI:30616"/>
    </ligand>
</feature>
<accession>A0A3A9KAQ7</accession>
<comment type="subcellular location">
    <subcellularLocation>
        <location evidence="1">Cell membrane</location>
        <topology evidence="1">Multi-pass membrane protein</topology>
    </subcellularLocation>
</comment>
<evidence type="ECO:0000313" key="20">
    <source>
        <dbReference type="EMBL" id="RKL68678.1"/>
    </source>
</evidence>
<dbReference type="PANTHER" id="PTHR34299:SF1">
    <property type="entry name" value="DIACYLGLYCEROL KINASE"/>
    <property type="match status" value="1"/>
</dbReference>
<dbReference type="GO" id="GO:0046872">
    <property type="term" value="F:metal ion binding"/>
    <property type="evidence" value="ECO:0007669"/>
    <property type="project" value="UniProtKB-KW"/>
</dbReference>
<evidence type="ECO:0000256" key="4">
    <source>
        <dbReference type="ARBA" id="ARBA00022516"/>
    </source>
</evidence>